<feature type="region of interest" description="Disordered" evidence="1">
    <location>
        <begin position="1"/>
        <end position="42"/>
    </location>
</feature>
<dbReference type="AlphaFoldDB" id="A0AAD7TTS8"/>
<proteinExistence type="predicted"/>
<feature type="compositionally biased region" description="Basic and acidic residues" evidence="1">
    <location>
        <begin position="360"/>
        <end position="370"/>
    </location>
</feature>
<dbReference type="EMBL" id="JAPEVG010000120">
    <property type="protein sequence ID" value="KAJ8482184.1"/>
    <property type="molecule type" value="Genomic_DNA"/>
</dbReference>
<evidence type="ECO:0000313" key="3">
    <source>
        <dbReference type="Proteomes" id="UP001215151"/>
    </source>
</evidence>
<accession>A0AAD7TTS8</accession>
<evidence type="ECO:0000256" key="1">
    <source>
        <dbReference type="SAM" id="MobiDB-lite"/>
    </source>
</evidence>
<feature type="region of interest" description="Disordered" evidence="1">
    <location>
        <begin position="737"/>
        <end position="797"/>
    </location>
</feature>
<feature type="region of interest" description="Disordered" evidence="1">
    <location>
        <begin position="152"/>
        <end position="184"/>
    </location>
</feature>
<sequence>MPPQPPPSYFAGPQPLPMSERPTRYDQPPPPGYNTYPGQGVHPQRQTMLQHAAYFGQGSSTQTAHFPQLPPAPAGSSMPPGMPPLMPIPGIPNLTWEEIPDYPLLVAHREGCACCMDFLRHYAAATNEMSFRDALTRVQTDLQRRFWAHFEQHARSRGGGEREREREREHEREHEHERERERDAERIRELQRAVREHEDMERRSSRLREERDHLQEELREVRADNERLRGERNRVRDMLQNLYRERSQHRGPSHSSSSAPAPRQRDPREASPRRPAQHRPATTSGGSQTQPANEAGPSRRRSPPPQRAEAQHQERAGSAAGSHRSTQPEASSSKSKGKQPANDEEPGDWSEWSSSSDGDPVDRDKIEKAIRRSRMRRSRTGRPPRAVGQMPSEDRPAIPNWPYDLMAPPTDTDPRLASHWTSYVPITGLEGNALMQAARDGDGEARHRLTDLLRQLTERPEMAGIEGLGVCQMSWRNHNKDRPGQPSNKHGIRDQRGNTPPDLEHASTDHIPRPLGRGSYHSRASKAKTKPKGPSMPSHSDAPEIWQQWFAANQSQIPRWMHTDWANRPSAASLDFHLLVRRTLGQGVSIQDRAGWIRLSHVLFSVPGLYEYIVANGNYPMRNHVATTRYPGSVAGVNIFQIAWWYAYCGITFQQANAFQPLAVRARNERNGRMLDEPAPFNDDEYNSVDELPLIPTSQDLGMEYLLTGAPPVPVIAPTTANAEPIAARALDAPGMPATPVPHNTSDGNAPAPAVTIDNPVVDEDHEMADQSAVVPQEDEGIQSMLHPSPLTTPPSA</sequence>
<feature type="region of interest" description="Disordered" evidence="1">
    <location>
        <begin position="243"/>
        <end position="404"/>
    </location>
</feature>
<dbReference type="Proteomes" id="UP001215151">
    <property type="component" value="Unassembled WGS sequence"/>
</dbReference>
<feature type="compositionally biased region" description="Basic residues" evidence="1">
    <location>
        <begin position="371"/>
        <end position="382"/>
    </location>
</feature>
<reference evidence="2" key="1">
    <citation type="submission" date="2022-11" db="EMBL/GenBank/DDBJ databases">
        <title>Genome Sequence of Cubamyces cubensis.</title>
        <authorList>
            <person name="Buettner E."/>
        </authorList>
    </citation>
    <scope>NUCLEOTIDE SEQUENCE</scope>
    <source>
        <strain evidence="2">MPL-01</strain>
    </source>
</reference>
<feature type="region of interest" description="Disordered" evidence="1">
    <location>
        <begin position="475"/>
        <end position="541"/>
    </location>
</feature>
<comment type="caution">
    <text evidence="2">The sequence shown here is derived from an EMBL/GenBank/DDBJ whole genome shotgun (WGS) entry which is preliminary data.</text>
</comment>
<feature type="compositionally biased region" description="Low complexity" evidence="1">
    <location>
        <begin position="253"/>
        <end position="262"/>
    </location>
</feature>
<feature type="compositionally biased region" description="Polar residues" evidence="1">
    <location>
        <begin position="323"/>
        <end position="334"/>
    </location>
</feature>
<feature type="compositionally biased region" description="Basic and acidic residues" evidence="1">
    <location>
        <begin position="263"/>
        <end position="272"/>
    </location>
</feature>
<protein>
    <submittedName>
        <fullName evidence="2">Uncharacterized protein</fullName>
    </submittedName>
</protein>
<feature type="compositionally biased region" description="Polar residues" evidence="1">
    <location>
        <begin position="280"/>
        <end position="292"/>
    </location>
</feature>
<feature type="compositionally biased region" description="Basic and acidic residues" evidence="1">
    <location>
        <begin position="491"/>
        <end position="512"/>
    </location>
</feature>
<gene>
    <name evidence="2" type="ORF">ONZ51_g5520</name>
</gene>
<organism evidence="2 3">
    <name type="scientific">Trametes cubensis</name>
    <dbReference type="NCBI Taxonomy" id="1111947"/>
    <lineage>
        <taxon>Eukaryota</taxon>
        <taxon>Fungi</taxon>
        <taxon>Dikarya</taxon>
        <taxon>Basidiomycota</taxon>
        <taxon>Agaricomycotina</taxon>
        <taxon>Agaricomycetes</taxon>
        <taxon>Polyporales</taxon>
        <taxon>Polyporaceae</taxon>
        <taxon>Trametes</taxon>
    </lineage>
</organism>
<name>A0AAD7TTS8_9APHY</name>
<feature type="compositionally biased region" description="Low complexity" evidence="1">
    <location>
        <begin position="349"/>
        <end position="358"/>
    </location>
</feature>
<keyword evidence="3" id="KW-1185">Reference proteome</keyword>
<evidence type="ECO:0000313" key="2">
    <source>
        <dbReference type="EMBL" id="KAJ8482184.1"/>
    </source>
</evidence>